<organism evidence="1 2">
    <name type="scientific">Hanseniaspora valbyensis NRRL Y-1626</name>
    <dbReference type="NCBI Taxonomy" id="766949"/>
    <lineage>
        <taxon>Eukaryota</taxon>
        <taxon>Fungi</taxon>
        <taxon>Dikarya</taxon>
        <taxon>Ascomycota</taxon>
        <taxon>Saccharomycotina</taxon>
        <taxon>Saccharomycetes</taxon>
        <taxon>Saccharomycodales</taxon>
        <taxon>Saccharomycodaceae</taxon>
        <taxon>Hanseniaspora</taxon>
    </lineage>
</organism>
<reference evidence="2" key="1">
    <citation type="journal article" date="2016" name="Proc. Natl. Acad. Sci. U.S.A.">
        <title>Comparative genomics of biotechnologically important yeasts.</title>
        <authorList>
            <person name="Riley R."/>
            <person name="Haridas S."/>
            <person name="Wolfe K.H."/>
            <person name="Lopes M.R."/>
            <person name="Hittinger C.T."/>
            <person name="Goeker M."/>
            <person name="Salamov A.A."/>
            <person name="Wisecaver J.H."/>
            <person name="Long T.M."/>
            <person name="Calvey C.H."/>
            <person name="Aerts A.L."/>
            <person name="Barry K.W."/>
            <person name="Choi C."/>
            <person name="Clum A."/>
            <person name="Coughlan A.Y."/>
            <person name="Deshpande S."/>
            <person name="Douglass A.P."/>
            <person name="Hanson S.J."/>
            <person name="Klenk H.-P."/>
            <person name="LaButti K.M."/>
            <person name="Lapidus A."/>
            <person name="Lindquist E.A."/>
            <person name="Lipzen A.M."/>
            <person name="Meier-Kolthoff J.P."/>
            <person name="Ohm R.A."/>
            <person name="Otillar R.P."/>
            <person name="Pangilinan J.L."/>
            <person name="Peng Y."/>
            <person name="Rokas A."/>
            <person name="Rosa C.A."/>
            <person name="Scheuner C."/>
            <person name="Sibirny A.A."/>
            <person name="Slot J.C."/>
            <person name="Stielow J.B."/>
            <person name="Sun H."/>
            <person name="Kurtzman C.P."/>
            <person name="Blackwell M."/>
            <person name="Grigoriev I.V."/>
            <person name="Jeffries T.W."/>
        </authorList>
    </citation>
    <scope>NUCLEOTIDE SEQUENCE [LARGE SCALE GENOMIC DNA]</scope>
    <source>
        <strain evidence="2">NRRL Y-1626</strain>
    </source>
</reference>
<proteinExistence type="predicted"/>
<dbReference type="Proteomes" id="UP000092321">
    <property type="component" value="Unassembled WGS sequence"/>
</dbReference>
<sequence length="59" mass="7045">MRLYLVLSAGIYYYYKAYGEGQNKIYECRNKKRVKYGKGVTQSEKYLEFLGIKNKNLSY</sequence>
<dbReference type="AlphaFoldDB" id="A0A1B7T7V8"/>
<evidence type="ECO:0000313" key="2">
    <source>
        <dbReference type="Proteomes" id="UP000092321"/>
    </source>
</evidence>
<dbReference type="EMBL" id="LXPE01000413">
    <property type="protein sequence ID" value="OBA24800.1"/>
    <property type="molecule type" value="Genomic_DNA"/>
</dbReference>
<accession>A0A1B7T7V8</accession>
<keyword evidence="2" id="KW-1185">Reference proteome</keyword>
<gene>
    <name evidence="1" type="ORF">HANVADRAFT_54289</name>
</gene>
<protein>
    <submittedName>
        <fullName evidence="1">Uncharacterized protein</fullName>
    </submittedName>
</protein>
<name>A0A1B7T7V8_9ASCO</name>
<evidence type="ECO:0000313" key="1">
    <source>
        <dbReference type="EMBL" id="OBA24800.1"/>
    </source>
</evidence>
<comment type="caution">
    <text evidence="1">The sequence shown here is derived from an EMBL/GenBank/DDBJ whole genome shotgun (WGS) entry which is preliminary data.</text>
</comment>